<sequence length="501" mass="56275">MVVGQFLSVFAYFVLFTIVNTFSGPSIVKQLHHSAKEEHPGGQAEEEADPQRLSAGTILFPAYERSGTYISRDYKPDNDQTHRPTESNRRHASSFSSCSAYLELSTPELLPQIQASKRVAKFILILPSVSVSPPSNSRNFRPPVQPIPQPQAVDPTPHRLRLDYFHSAAGRDIDTYIKPPQPPEALRVDSVESAQSRLKNGPRQADFISPPSPKKPLFYRSYSTRPVEHLSDPPTPPGVPESEPEEFIPNIADCEVRSEVGKLEETPASAEPEQPARSWRIQNTRTQIPPQPEATAVNAFSLNWSDRAGYAFPPFALIPKCLEKLRREKPYLVMICPVWPAQPCFPVLLELTCDVPILLHASQDLLVSKNWSWDPSVVIQFMAQLGKNKFIPFPSLTRKTATLLALASLLRVSELAAINFQSINFSERSVKFSLLKPRMAQHSGPWQTISIPLRISFVISNLILITLRRRSAFLNLRSVEEADERFEALLQLKSTTYLARV</sequence>
<feature type="region of interest" description="Disordered" evidence="1">
    <location>
        <begin position="69"/>
        <end position="92"/>
    </location>
</feature>
<evidence type="ECO:0000313" key="2">
    <source>
        <dbReference type="EMBL" id="KZS18169.1"/>
    </source>
</evidence>
<feature type="region of interest" description="Disordered" evidence="1">
    <location>
        <begin position="190"/>
        <end position="211"/>
    </location>
</feature>
<gene>
    <name evidence="2" type="ORF">APZ42_015730</name>
</gene>
<feature type="compositionally biased region" description="Low complexity" evidence="1">
    <location>
        <begin position="132"/>
        <end position="142"/>
    </location>
</feature>
<proteinExistence type="predicted"/>
<evidence type="ECO:0000313" key="3">
    <source>
        <dbReference type="Proteomes" id="UP000076858"/>
    </source>
</evidence>
<evidence type="ECO:0000256" key="1">
    <source>
        <dbReference type="SAM" id="MobiDB-lite"/>
    </source>
</evidence>
<feature type="compositionally biased region" description="Basic and acidic residues" evidence="1">
    <location>
        <begin position="72"/>
        <end position="89"/>
    </location>
</feature>
<name>A0A162NPS4_9CRUS</name>
<accession>A0A162NPS4</accession>
<dbReference type="OrthoDB" id="10424459at2759"/>
<dbReference type="AlphaFoldDB" id="A0A162NPS4"/>
<dbReference type="Proteomes" id="UP000076858">
    <property type="component" value="Unassembled WGS sequence"/>
</dbReference>
<organism evidence="2 3">
    <name type="scientific">Daphnia magna</name>
    <dbReference type="NCBI Taxonomy" id="35525"/>
    <lineage>
        <taxon>Eukaryota</taxon>
        <taxon>Metazoa</taxon>
        <taxon>Ecdysozoa</taxon>
        <taxon>Arthropoda</taxon>
        <taxon>Crustacea</taxon>
        <taxon>Branchiopoda</taxon>
        <taxon>Diplostraca</taxon>
        <taxon>Cladocera</taxon>
        <taxon>Anomopoda</taxon>
        <taxon>Daphniidae</taxon>
        <taxon>Daphnia</taxon>
    </lineage>
</organism>
<comment type="caution">
    <text evidence="2">The sequence shown here is derived from an EMBL/GenBank/DDBJ whole genome shotgun (WGS) entry which is preliminary data.</text>
</comment>
<feature type="region of interest" description="Disordered" evidence="1">
    <location>
        <begin position="225"/>
        <end position="244"/>
    </location>
</feature>
<dbReference type="EMBL" id="LRGB01000566">
    <property type="protein sequence ID" value="KZS18169.1"/>
    <property type="molecule type" value="Genomic_DNA"/>
</dbReference>
<protein>
    <submittedName>
        <fullName evidence="2">Uncharacterized protein</fullName>
    </submittedName>
</protein>
<keyword evidence="3" id="KW-1185">Reference proteome</keyword>
<feature type="region of interest" description="Disordered" evidence="1">
    <location>
        <begin position="132"/>
        <end position="156"/>
    </location>
</feature>
<reference evidence="2 3" key="1">
    <citation type="submission" date="2016-03" db="EMBL/GenBank/DDBJ databases">
        <title>EvidentialGene: Evidence-directed Construction of Genes on Genomes.</title>
        <authorList>
            <person name="Gilbert D.G."/>
            <person name="Choi J.-H."/>
            <person name="Mockaitis K."/>
            <person name="Colbourne J."/>
            <person name="Pfrender M."/>
        </authorList>
    </citation>
    <scope>NUCLEOTIDE SEQUENCE [LARGE SCALE GENOMIC DNA]</scope>
    <source>
        <strain evidence="2 3">Xinb3</strain>
        <tissue evidence="2">Complete organism</tissue>
    </source>
</reference>